<dbReference type="InterPro" id="IPR006084">
    <property type="entry name" value="XPG/Rad2"/>
</dbReference>
<dbReference type="SMART" id="SM00485">
    <property type="entry name" value="XPGN"/>
    <property type="match status" value="1"/>
</dbReference>
<dbReference type="InterPro" id="IPR006085">
    <property type="entry name" value="XPG_DNA_repair_N"/>
</dbReference>
<dbReference type="Pfam" id="PF00752">
    <property type="entry name" value="XPG_N"/>
    <property type="match status" value="1"/>
</dbReference>
<comment type="similarity">
    <text evidence="2">Belongs to the XPG/RAD2 endonuclease family.</text>
</comment>
<feature type="domain" description="XPG N-terminal" evidence="5">
    <location>
        <begin position="1"/>
        <end position="105"/>
    </location>
</feature>
<organism evidence="6 7">
    <name type="scientific">Lachancea mirantina</name>
    <dbReference type="NCBI Taxonomy" id="1230905"/>
    <lineage>
        <taxon>Eukaryota</taxon>
        <taxon>Fungi</taxon>
        <taxon>Dikarya</taxon>
        <taxon>Ascomycota</taxon>
        <taxon>Saccharomycotina</taxon>
        <taxon>Saccharomycetes</taxon>
        <taxon>Saccharomycetales</taxon>
        <taxon>Saccharomycetaceae</taxon>
        <taxon>Lachancea</taxon>
    </lineage>
</organism>
<evidence type="ECO:0000256" key="3">
    <source>
        <dbReference type="SAM" id="MobiDB-lite"/>
    </source>
</evidence>
<dbReference type="PANTHER" id="PTHR11081">
    <property type="entry name" value="FLAP ENDONUCLEASE FAMILY MEMBER"/>
    <property type="match status" value="1"/>
</dbReference>
<accession>A0A1G4K1E9</accession>
<dbReference type="GO" id="GO:0004518">
    <property type="term" value="F:nuclease activity"/>
    <property type="evidence" value="ECO:0007669"/>
    <property type="project" value="InterPro"/>
</dbReference>
<dbReference type="InterPro" id="IPR006086">
    <property type="entry name" value="XPG-I_dom"/>
</dbReference>
<dbReference type="InterPro" id="IPR022040">
    <property type="entry name" value="MKT1_N"/>
</dbReference>
<evidence type="ECO:0000313" key="7">
    <source>
        <dbReference type="Proteomes" id="UP000191024"/>
    </source>
</evidence>
<dbReference type="Pfam" id="PF12247">
    <property type="entry name" value="MKT1_N"/>
    <property type="match status" value="1"/>
</dbReference>
<dbReference type="CDD" id="cd09858">
    <property type="entry name" value="PIN_MKT1"/>
    <property type="match status" value="1"/>
</dbReference>
<sequence length="801" mass="90425">MPVKSLESYLFERGLVGTCPIEALKNATVGIDVNHYVSRVLTPKREQYLDAIGGFPTSLKTYLESDLLVFKEYNITPIFVFSGSSVANQLEADEYYTAAAEAAEAAASAANVPSNASLGSAMSSTKTTKESILAQRNRGWTQWNNLLWNAQSSYIDLPSRPPEVFRYNIPLEASRFKDDLIQFFISRNIYYQVAPYSSWSQLAYLLQKKYIDVIYGPTDVLMLDVVDKFIIGMEFPNKEFRFIERHRILSELKCSSEEFIDICMAVGNDLQPFSLPPLQLYPPQQLFEMALEMVINSGTDFYAHQLLNPLKMGDSTPVKRYQKGVSALNFMPVLKENGRVELFSENEMIDESGKEPSNSSMSSPPSSGSSDTIPNDLHDVLAQRLPHEYYFYKSVGIIGNALLDAITTGVYPEEPPLDGGISASYRQLVNQSVEMFKNQGINLLTQPINRYYQIKPIKQVNWFAPEDSITLTNRMAPSTFDKVNHLVIKTDDFTKNFSLFEFIQHLNGLENLETLVSDKILFADSVPAGERLRAPFDLLATNLLRLLTMLEFFEYDTSAKKLKTTPYGRIFLQLCDLGVKHEHLETMLTFLVFSKMGVLRLSDDSQSATPSALSKATLQSYPTESAYILVLARALTLFKLDQKPSNYHGPIDKKTLVFSDLLDYVRKNTNELFEAVVVSSLAAGEFDRLSLDNLAWQKDLVALMPFKASAPSTVAAMMWEFYLQKYLHNGSSKPDAMALVVTIFNTYKSIPNLDEEFSRSLSYLESFVSVLEQMAKEKLLDADDYDLFKTAYTFAKNSYTE</sequence>
<dbReference type="STRING" id="1230905.A0A1G4K1E9"/>
<dbReference type="GO" id="GO:0006974">
    <property type="term" value="P:DNA damage response"/>
    <property type="evidence" value="ECO:0007669"/>
    <property type="project" value="UniProtKB-ARBA"/>
</dbReference>
<dbReference type="SMART" id="SM00484">
    <property type="entry name" value="XPGI"/>
    <property type="match status" value="1"/>
</dbReference>
<keyword evidence="7" id="KW-1185">Reference proteome</keyword>
<feature type="compositionally biased region" description="Low complexity" evidence="3">
    <location>
        <begin position="356"/>
        <end position="370"/>
    </location>
</feature>
<dbReference type="Gene3D" id="3.40.50.1010">
    <property type="entry name" value="5'-nuclease"/>
    <property type="match status" value="1"/>
</dbReference>
<gene>
    <name evidence="6" type="ORF">LAMI_0F09846G</name>
</gene>
<dbReference type="OrthoDB" id="17262at2759"/>
<feature type="domain" description="XPG-I" evidence="4">
    <location>
        <begin position="185"/>
        <end position="254"/>
    </location>
</feature>
<proteinExistence type="inferred from homology"/>
<reference evidence="7" key="1">
    <citation type="submission" date="2016-03" db="EMBL/GenBank/DDBJ databases">
        <authorList>
            <person name="Devillers H."/>
        </authorList>
    </citation>
    <scope>NUCLEOTIDE SEQUENCE [LARGE SCALE GENOMIC DNA]</scope>
</reference>
<dbReference type="GO" id="GO:0003730">
    <property type="term" value="F:mRNA 3'-UTR binding"/>
    <property type="evidence" value="ECO:0007669"/>
    <property type="project" value="TreeGrafter"/>
</dbReference>
<feature type="region of interest" description="Disordered" evidence="3">
    <location>
        <begin position="349"/>
        <end position="375"/>
    </location>
</feature>
<evidence type="ECO:0000256" key="1">
    <source>
        <dbReference type="ARBA" id="ARBA00022845"/>
    </source>
</evidence>
<dbReference type="InterPro" id="IPR029060">
    <property type="entry name" value="PIN-like_dom_sf"/>
</dbReference>
<dbReference type="SUPFAM" id="SSF88723">
    <property type="entry name" value="PIN domain-like"/>
    <property type="match status" value="1"/>
</dbReference>
<keyword evidence="1" id="KW-0810">Translation regulation</keyword>
<evidence type="ECO:0000259" key="4">
    <source>
        <dbReference type="SMART" id="SM00484"/>
    </source>
</evidence>
<evidence type="ECO:0000259" key="5">
    <source>
        <dbReference type="SMART" id="SM00485"/>
    </source>
</evidence>
<dbReference type="Proteomes" id="UP000191024">
    <property type="component" value="Chromosome F"/>
</dbReference>
<dbReference type="PANTHER" id="PTHR11081:SF32">
    <property type="entry name" value="POST-TRANSCRIPTIONAL REGULATOR MKT1"/>
    <property type="match status" value="1"/>
</dbReference>
<name>A0A1G4K1E9_9SACH</name>
<dbReference type="EMBL" id="LT598467">
    <property type="protein sequence ID" value="SCU97378.1"/>
    <property type="molecule type" value="Genomic_DNA"/>
</dbReference>
<dbReference type="GO" id="GO:0006417">
    <property type="term" value="P:regulation of translation"/>
    <property type="evidence" value="ECO:0007669"/>
    <property type="project" value="UniProtKB-KW"/>
</dbReference>
<protein>
    <submittedName>
        <fullName evidence="6">LAMI_0F09846g1_1</fullName>
    </submittedName>
</protein>
<evidence type="ECO:0000256" key="2">
    <source>
        <dbReference type="ARBA" id="ARBA00024023"/>
    </source>
</evidence>
<dbReference type="AlphaFoldDB" id="A0A1G4K1E9"/>
<evidence type="ECO:0000313" key="6">
    <source>
        <dbReference type="EMBL" id="SCU97378.1"/>
    </source>
</evidence>
<dbReference type="InterPro" id="IPR022039">
    <property type="entry name" value="MKT1_C"/>
</dbReference>
<dbReference type="Pfam" id="PF12246">
    <property type="entry name" value="MKT1_C"/>
    <property type="match status" value="1"/>
</dbReference>